<dbReference type="EMBL" id="MCFI01000008">
    <property type="protein sequence ID" value="ORY83259.1"/>
    <property type="molecule type" value="Genomic_DNA"/>
</dbReference>
<dbReference type="InterPro" id="IPR036938">
    <property type="entry name" value="PAP2/HPO_sf"/>
</dbReference>
<dbReference type="SMART" id="SM00014">
    <property type="entry name" value="acidPPc"/>
    <property type="match status" value="1"/>
</dbReference>
<keyword evidence="5 6" id="KW-0472">Membrane</keyword>
<evidence type="ECO:0000259" key="7">
    <source>
        <dbReference type="SMART" id="SM00014"/>
    </source>
</evidence>
<feature type="non-terminal residue" evidence="8">
    <location>
        <position position="1"/>
    </location>
</feature>
<reference evidence="8 9" key="1">
    <citation type="submission" date="2016-07" db="EMBL/GenBank/DDBJ databases">
        <title>Pervasive Adenine N6-methylation of Active Genes in Fungi.</title>
        <authorList>
            <consortium name="DOE Joint Genome Institute"/>
            <person name="Mondo S.J."/>
            <person name="Dannebaum R.O."/>
            <person name="Kuo R.C."/>
            <person name="Labutti K."/>
            <person name="Haridas S."/>
            <person name="Kuo A."/>
            <person name="Salamov A."/>
            <person name="Ahrendt S.R."/>
            <person name="Lipzen A."/>
            <person name="Sullivan W."/>
            <person name="Andreopoulos W.B."/>
            <person name="Clum A."/>
            <person name="Lindquist E."/>
            <person name="Daum C."/>
            <person name="Ramamoorthy G.K."/>
            <person name="Gryganskyi A."/>
            <person name="Culley D."/>
            <person name="Magnuson J.K."/>
            <person name="James T.Y."/>
            <person name="O'Malley M.A."/>
            <person name="Stajich J.E."/>
            <person name="Spatafora J.W."/>
            <person name="Visel A."/>
            <person name="Grigoriev I.V."/>
        </authorList>
    </citation>
    <scope>NUCLEOTIDE SEQUENCE [LARGE SCALE GENOMIC DNA]</scope>
    <source>
        <strain evidence="8 9">12-1054</strain>
    </source>
</reference>
<dbReference type="Pfam" id="PF01569">
    <property type="entry name" value="PAP2"/>
    <property type="match status" value="1"/>
</dbReference>
<feature type="transmembrane region" description="Helical" evidence="6">
    <location>
        <begin position="211"/>
        <end position="230"/>
    </location>
</feature>
<dbReference type="GeneID" id="63783641"/>
<evidence type="ECO:0000256" key="5">
    <source>
        <dbReference type="ARBA" id="ARBA00023136"/>
    </source>
</evidence>
<sequence length="236" mass="26281">FFQSYLFDWCTVIGAIVFFLLLEHGLHPYHRQFAIDDRSIQFPYAKHERVPVWLLFSISYLMPAIIMTLYCTTMKLSRKTLHMSVLGSSCSTALTIFATALIKNGVGRPRPDLLDRCRPQAGVGPGLVTSAVCTATSAHFLDEGFRSFPSGHASYAFAGLGFLSFWIAGQTGLFLSPPRSWKSFLALTPLLGACLIAISRTQDYRHHWQDVTVGGIMGLVIAFFAYHQYFPSLGTK</sequence>
<dbReference type="SUPFAM" id="SSF48317">
    <property type="entry name" value="Acid phosphatase/Vanadium-dependent haloperoxidase"/>
    <property type="match status" value="1"/>
</dbReference>
<dbReference type="OrthoDB" id="10030083at2759"/>
<name>A0A1Y2FH54_PROLT</name>
<keyword evidence="4 6" id="KW-1133">Transmembrane helix</keyword>
<gene>
    <name evidence="8" type="ORF">BCR37DRAFT_331875</name>
</gene>
<dbReference type="GO" id="GO:0046839">
    <property type="term" value="P:phospholipid dephosphorylation"/>
    <property type="evidence" value="ECO:0007669"/>
    <property type="project" value="TreeGrafter"/>
</dbReference>
<protein>
    <submittedName>
        <fullName evidence="8">Phosphatidic acid phosphatase type 2/haloperoxidase</fullName>
    </submittedName>
</protein>
<feature type="transmembrane region" description="Helical" evidence="6">
    <location>
        <begin position="153"/>
        <end position="175"/>
    </location>
</feature>
<keyword evidence="8" id="KW-0575">Peroxidase</keyword>
<feature type="domain" description="Phosphatidic acid phosphatase type 2/haloperoxidase" evidence="7">
    <location>
        <begin position="86"/>
        <end position="226"/>
    </location>
</feature>
<dbReference type="CDD" id="cd03390">
    <property type="entry name" value="PAP2_containing_1_like"/>
    <property type="match status" value="1"/>
</dbReference>
<feature type="transmembrane region" description="Helical" evidence="6">
    <location>
        <begin position="5"/>
        <end position="22"/>
    </location>
</feature>
<evidence type="ECO:0000256" key="6">
    <source>
        <dbReference type="SAM" id="Phobius"/>
    </source>
</evidence>
<accession>A0A1Y2FH54</accession>
<feature type="transmembrane region" description="Helical" evidence="6">
    <location>
        <begin position="181"/>
        <end position="199"/>
    </location>
</feature>
<dbReference type="GO" id="GO:0008195">
    <property type="term" value="F:phosphatidate phosphatase activity"/>
    <property type="evidence" value="ECO:0007669"/>
    <property type="project" value="TreeGrafter"/>
</dbReference>
<dbReference type="PANTHER" id="PTHR10165">
    <property type="entry name" value="LIPID PHOSPHATE PHOSPHATASE"/>
    <property type="match status" value="1"/>
</dbReference>
<evidence type="ECO:0000313" key="9">
    <source>
        <dbReference type="Proteomes" id="UP000193685"/>
    </source>
</evidence>
<dbReference type="GO" id="GO:0016020">
    <property type="term" value="C:membrane"/>
    <property type="evidence" value="ECO:0007669"/>
    <property type="project" value="UniProtKB-SubCell"/>
</dbReference>
<proteinExistence type="inferred from homology"/>
<dbReference type="Gene3D" id="1.20.144.10">
    <property type="entry name" value="Phosphatidic acid phosphatase type 2/haloperoxidase"/>
    <property type="match status" value="1"/>
</dbReference>
<evidence type="ECO:0000256" key="4">
    <source>
        <dbReference type="ARBA" id="ARBA00022989"/>
    </source>
</evidence>
<comment type="subcellular location">
    <subcellularLocation>
        <location evidence="1">Membrane</location>
        <topology evidence="1">Multi-pass membrane protein</topology>
    </subcellularLocation>
</comment>
<comment type="similarity">
    <text evidence="2">Belongs to the PA-phosphatase related phosphoesterase family.</text>
</comment>
<dbReference type="GO" id="GO:0004601">
    <property type="term" value="F:peroxidase activity"/>
    <property type="evidence" value="ECO:0007669"/>
    <property type="project" value="UniProtKB-KW"/>
</dbReference>
<feature type="transmembrane region" description="Helical" evidence="6">
    <location>
        <begin position="52"/>
        <end position="71"/>
    </location>
</feature>
<comment type="caution">
    <text evidence="8">The sequence shown here is derived from an EMBL/GenBank/DDBJ whole genome shotgun (WGS) entry which is preliminary data.</text>
</comment>
<evidence type="ECO:0000313" key="8">
    <source>
        <dbReference type="EMBL" id="ORY83259.1"/>
    </source>
</evidence>
<evidence type="ECO:0000256" key="2">
    <source>
        <dbReference type="ARBA" id="ARBA00008816"/>
    </source>
</evidence>
<dbReference type="RefSeq" id="XP_040725840.1">
    <property type="nucleotide sequence ID" value="XM_040867042.1"/>
</dbReference>
<organism evidence="8 9">
    <name type="scientific">Protomyces lactucae-debilis</name>
    <dbReference type="NCBI Taxonomy" id="2754530"/>
    <lineage>
        <taxon>Eukaryota</taxon>
        <taxon>Fungi</taxon>
        <taxon>Dikarya</taxon>
        <taxon>Ascomycota</taxon>
        <taxon>Taphrinomycotina</taxon>
        <taxon>Taphrinomycetes</taxon>
        <taxon>Taphrinales</taxon>
        <taxon>Protomycetaceae</taxon>
        <taxon>Protomyces</taxon>
    </lineage>
</organism>
<dbReference type="OMA" id="CTPLIVI"/>
<feature type="transmembrane region" description="Helical" evidence="6">
    <location>
        <begin position="83"/>
        <end position="102"/>
    </location>
</feature>
<dbReference type="InterPro" id="IPR000326">
    <property type="entry name" value="PAP2/HPO"/>
</dbReference>
<feature type="non-terminal residue" evidence="8">
    <location>
        <position position="236"/>
    </location>
</feature>
<dbReference type="GO" id="GO:0006644">
    <property type="term" value="P:phospholipid metabolic process"/>
    <property type="evidence" value="ECO:0007669"/>
    <property type="project" value="InterPro"/>
</dbReference>
<keyword evidence="9" id="KW-1185">Reference proteome</keyword>
<dbReference type="AlphaFoldDB" id="A0A1Y2FH54"/>
<keyword evidence="3 6" id="KW-0812">Transmembrane</keyword>
<dbReference type="Proteomes" id="UP000193685">
    <property type="component" value="Unassembled WGS sequence"/>
</dbReference>
<dbReference type="STRING" id="56484.A0A1Y2FH54"/>
<evidence type="ECO:0000256" key="3">
    <source>
        <dbReference type="ARBA" id="ARBA00022692"/>
    </source>
</evidence>
<dbReference type="PANTHER" id="PTHR10165:SF35">
    <property type="entry name" value="RE23632P"/>
    <property type="match status" value="1"/>
</dbReference>
<evidence type="ECO:0000256" key="1">
    <source>
        <dbReference type="ARBA" id="ARBA00004141"/>
    </source>
</evidence>
<keyword evidence="8" id="KW-0560">Oxidoreductase</keyword>
<dbReference type="InterPro" id="IPR043216">
    <property type="entry name" value="PAP-like"/>
</dbReference>